<keyword evidence="1" id="KW-0175">Coiled coil</keyword>
<dbReference type="GO" id="GO:0003677">
    <property type="term" value="F:DNA binding"/>
    <property type="evidence" value="ECO:0007669"/>
    <property type="project" value="InterPro"/>
</dbReference>
<sequence length="914" mass="105967">MMRFHSYIFILIFLISSTLRAQVETYPVTNYAVNEYGAANQNWGISLNDKEHVFVANHQGLLLFDGQHWELKKLPNNTIVRSVLSDYNRVYTGSYEEFGYWKENEFGVYEYTSLTSLIDNSYEFQSEEFWEIVKWNNKIVFRSFRALYIYDGKTIQVVEPNLIITKIFPFEDQLILGTENRGVYSCTSTYRILPLEGSEEISDLSIADIALLSKDELIIGSKYDGVFSIRNKKLSRWSSELNQILEEDQLNKIAVINSSEVVFGTIKNGLVFYDLNQKSITHFNRSLGLQNNTILGLACGKDHLWVAQDNGISVLDVTSGITFFNDLSGQLGTVYDVKQFEGTTYLGSNTGVFYFENEQLKFLEGSQGHVWSLTLVDGKLLCGHNDGLFQIKNKTFQPIAGLEGTFSVSKIPNEANSYLAGTYIGISKLTYYNGQWQTSRIRNVDFPVSAIVFEAEDTIWATHPYKGLYRIALNDNMTEAELLKFNDHEVRLTDYQTRIHKINDNIVFYVSNKWFTYNKEQNQIIEFDEYKHLNGYKLIFNNEGRYWFIDSDRNELQFVSKKLALAVTNTDLLSRITPLYEKIFQKNDSIYSIPLNDGFASLNLNELKKERISDEVRIATLRRVYTDQHEYQIKNGSEIPFDEATSLTVSFGFPYGDGEDFTYELEGPIDQTGETLNGDVILQNLTYGQYILKVLLPNSDDKILSYTFKVLPPWYLSEVMILGYILLSVLLIYLIFYLNKRSMQKYQRKLHLKMQEEEAKKKAELERVALHKEVELKQKELMNSTLIISKKNELLLELKNEFKRIKDNSVNEYRVKSLIAKTTDAISNEEDWEVFETNFNELHDDFFKKLIKAYPKLTSKDLKLCAYIKMGLMSKEISPLMGITTRGVELHRYRLRKKLDLSKEQDLTKYLLSF</sequence>
<dbReference type="InterPro" id="IPR000792">
    <property type="entry name" value="Tscrpt_reg_LuxR_C"/>
</dbReference>
<proteinExistence type="predicted"/>
<dbReference type="Proteomes" id="UP000199138">
    <property type="component" value="Unassembled WGS sequence"/>
</dbReference>
<dbReference type="AlphaFoldDB" id="A0A1I7F3N6"/>
<dbReference type="GO" id="GO:0006355">
    <property type="term" value="P:regulation of DNA-templated transcription"/>
    <property type="evidence" value="ECO:0007669"/>
    <property type="project" value="InterPro"/>
</dbReference>
<evidence type="ECO:0000256" key="1">
    <source>
        <dbReference type="SAM" id="Coils"/>
    </source>
</evidence>
<keyword evidence="3" id="KW-0732">Signal</keyword>
<dbReference type="EMBL" id="FPBK01000001">
    <property type="protein sequence ID" value="SFU30767.1"/>
    <property type="molecule type" value="Genomic_DNA"/>
</dbReference>
<feature type="transmembrane region" description="Helical" evidence="2">
    <location>
        <begin position="714"/>
        <end position="738"/>
    </location>
</feature>
<dbReference type="Pfam" id="PF00196">
    <property type="entry name" value="GerE"/>
    <property type="match status" value="1"/>
</dbReference>
<dbReference type="SMART" id="SM00421">
    <property type="entry name" value="HTH_LUXR"/>
    <property type="match status" value="1"/>
</dbReference>
<dbReference type="InterPro" id="IPR036388">
    <property type="entry name" value="WH-like_DNA-bd_sf"/>
</dbReference>
<dbReference type="InterPro" id="IPR015943">
    <property type="entry name" value="WD40/YVTN_repeat-like_dom_sf"/>
</dbReference>
<keyword evidence="2" id="KW-0812">Transmembrane</keyword>
<evidence type="ECO:0000313" key="6">
    <source>
        <dbReference type="Proteomes" id="UP000199138"/>
    </source>
</evidence>
<protein>
    <submittedName>
        <fullName evidence="5">Regulatory protein, luxR family</fullName>
    </submittedName>
</protein>
<evidence type="ECO:0000256" key="2">
    <source>
        <dbReference type="SAM" id="Phobius"/>
    </source>
</evidence>
<keyword evidence="2" id="KW-1133">Transmembrane helix</keyword>
<keyword evidence="2" id="KW-0472">Membrane</keyword>
<dbReference type="Gene3D" id="2.130.10.10">
    <property type="entry name" value="YVTN repeat-like/Quinoprotein amine dehydrogenase"/>
    <property type="match status" value="1"/>
</dbReference>
<name>A0A1I7F3N6_9FLAO</name>
<feature type="domain" description="HTH luxR-type" evidence="4">
    <location>
        <begin position="854"/>
        <end position="911"/>
    </location>
</feature>
<evidence type="ECO:0000313" key="5">
    <source>
        <dbReference type="EMBL" id="SFU30767.1"/>
    </source>
</evidence>
<feature type="coiled-coil region" evidence="1">
    <location>
        <begin position="753"/>
        <end position="808"/>
    </location>
</feature>
<dbReference type="InterPro" id="IPR016032">
    <property type="entry name" value="Sig_transdc_resp-reg_C-effctor"/>
</dbReference>
<feature type="signal peptide" evidence="3">
    <location>
        <begin position="1"/>
        <end position="21"/>
    </location>
</feature>
<keyword evidence="6" id="KW-1185">Reference proteome</keyword>
<dbReference type="STRING" id="1224947.SAMN05216480_101599"/>
<dbReference type="Gene3D" id="1.10.10.10">
    <property type="entry name" value="Winged helix-like DNA-binding domain superfamily/Winged helix DNA-binding domain"/>
    <property type="match status" value="1"/>
</dbReference>
<evidence type="ECO:0000259" key="4">
    <source>
        <dbReference type="SMART" id="SM00421"/>
    </source>
</evidence>
<gene>
    <name evidence="5" type="ORF">SAMN05216480_101599</name>
</gene>
<evidence type="ECO:0000256" key="3">
    <source>
        <dbReference type="SAM" id="SignalP"/>
    </source>
</evidence>
<feature type="chain" id="PRO_5011757250" evidence="3">
    <location>
        <begin position="22"/>
        <end position="914"/>
    </location>
</feature>
<dbReference type="OrthoDB" id="1090267at2"/>
<dbReference type="RefSeq" id="WP_093022818.1">
    <property type="nucleotide sequence ID" value="NZ_FPBK01000001.1"/>
</dbReference>
<accession>A0A1I7F3N6</accession>
<organism evidence="5 6">
    <name type="scientific">Pustulibacterium marinum</name>
    <dbReference type="NCBI Taxonomy" id="1224947"/>
    <lineage>
        <taxon>Bacteria</taxon>
        <taxon>Pseudomonadati</taxon>
        <taxon>Bacteroidota</taxon>
        <taxon>Flavobacteriia</taxon>
        <taxon>Flavobacteriales</taxon>
        <taxon>Flavobacteriaceae</taxon>
        <taxon>Pustulibacterium</taxon>
    </lineage>
</organism>
<reference evidence="5 6" key="1">
    <citation type="submission" date="2016-10" db="EMBL/GenBank/DDBJ databases">
        <authorList>
            <person name="de Groot N.N."/>
        </authorList>
    </citation>
    <scope>NUCLEOTIDE SEQUENCE [LARGE SCALE GENOMIC DNA]</scope>
    <source>
        <strain evidence="5 6">CGMCC 1.12333</strain>
    </source>
</reference>
<dbReference type="SUPFAM" id="SSF63829">
    <property type="entry name" value="Calcium-dependent phosphotriesterase"/>
    <property type="match status" value="1"/>
</dbReference>
<dbReference type="SUPFAM" id="SSF46894">
    <property type="entry name" value="C-terminal effector domain of the bipartite response regulators"/>
    <property type="match status" value="1"/>
</dbReference>